<evidence type="ECO:0000313" key="1">
    <source>
        <dbReference type="EMBL" id="AQP54340.1"/>
    </source>
</evidence>
<dbReference type="PANTHER" id="PTHR43364:SF1">
    <property type="entry name" value="OXIDOREDUCTASE YDHF"/>
    <property type="match status" value="1"/>
</dbReference>
<dbReference type="AlphaFoldDB" id="A0A1Q2D7N8"/>
<name>A0A1Q2D7N8_9ENTE</name>
<evidence type="ECO:0000313" key="2">
    <source>
        <dbReference type="Proteomes" id="UP000188246"/>
    </source>
</evidence>
<dbReference type="Gene3D" id="3.20.20.100">
    <property type="entry name" value="NADP-dependent oxidoreductase domain"/>
    <property type="match status" value="1"/>
</dbReference>
<dbReference type="InterPro" id="IPR036812">
    <property type="entry name" value="NAD(P)_OxRdtase_dom_sf"/>
</dbReference>
<dbReference type="InterPro" id="IPR050523">
    <property type="entry name" value="AKR_Detox_Biosynth"/>
</dbReference>
<dbReference type="GO" id="GO:0005829">
    <property type="term" value="C:cytosol"/>
    <property type="evidence" value="ECO:0007669"/>
    <property type="project" value="TreeGrafter"/>
</dbReference>
<protein>
    <submittedName>
        <fullName evidence="1">Aldo/keto reductase</fullName>
    </submittedName>
</protein>
<dbReference type="SUPFAM" id="SSF51430">
    <property type="entry name" value="NAD(P)-linked oxidoreductase"/>
    <property type="match status" value="1"/>
</dbReference>
<dbReference type="Pfam" id="PF00248">
    <property type="entry name" value="Aldo_ket_red"/>
    <property type="match status" value="1"/>
</dbReference>
<keyword evidence="2" id="KW-1185">Reference proteome</keyword>
<dbReference type="RefSeq" id="WP_077276417.1">
    <property type="nucleotide sequence ID" value="NZ_CP019609.1"/>
</dbReference>
<accession>A0A1Q2D7N8</accession>
<gene>
    <name evidence="1" type="ORF">BW732_08970</name>
</gene>
<dbReference type="PANTHER" id="PTHR43364">
    <property type="entry name" value="NADH-SPECIFIC METHYLGLYOXAL REDUCTASE-RELATED"/>
    <property type="match status" value="1"/>
</dbReference>
<reference evidence="1 2" key="1">
    <citation type="journal article" date="2010" name="Int. J. Syst. Evol. Microbiol.">
        <title>Vagococcus penaei sp. nov., isolated from spoilage microbiota of cooked shrimp (Penaeus vannamei).</title>
        <authorList>
            <person name="Jaffres E."/>
            <person name="Prevost H."/>
            <person name="Rossero A."/>
            <person name="Joffraud J.J."/>
            <person name="Dousset X."/>
        </authorList>
    </citation>
    <scope>NUCLEOTIDE SEQUENCE [LARGE SCALE GENOMIC DNA]</scope>
    <source>
        <strain evidence="1 2">CD276</strain>
    </source>
</reference>
<proteinExistence type="predicted"/>
<organism evidence="1 2">
    <name type="scientific">Vagococcus penaei</name>
    <dbReference type="NCBI Taxonomy" id="633807"/>
    <lineage>
        <taxon>Bacteria</taxon>
        <taxon>Bacillati</taxon>
        <taxon>Bacillota</taxon>
        <taxon>Bacilli</taxon>
        <taxon>Lactobacillales</taxon>
        <taxon>Enterococcaceae</taxon>
        <taxon>Vagococcus</taxon>
    </lineage>
</organism>
<dbReference type="KEGG" id="vpi:BW732_08970"/>
<dbReference type="CDD" id="cd19092">
    <property type="entry name" value="AKR_BsYcsN_EcYdhF-like"/>
    <property type="match status" value="1"/>
</dbReference>
<dbReference type="InterPro" id="IPR023210">
    <property type="entry name" value="NADP_OxRdtase_dom"/>
</dbReference>
<dbReference type="STRING" id="633807.BW732_08970"/>
<dbReference type="Proteomes" id="UP000188246">
    <property type="component" value="Chromosome"/>
</dbReference>
<sequence>MQQLTLGSSALDVSQIGLGCMRMSDLTVRQAVKVIETSLEQGINFFDHADIYGQGQAEKTFSSALKELGINREKVVIQSKCGIRDGYYDFSKEHILTSVDEILNRLDTEYIDTLGLHRPDALVEPEEVAEAFDSLYRSGKVRHFGVSNHNPYQIELLKRYCEQPIEFNQLQFGLMHADMVRVGLNVNNHLDAAIDRDGYTLDYARLNQMTIQAWSPLQHGFFAGTFIGDPEFFELNQVLEELAETYGVTPAGIATAWISQHPAKIQTLIGTMTPSRITEMAQANRVAMTKQEWYRLYRAAGNKLL</sequence>
<dbReference type="EMBL" id="CP019609">
    <property type="protein sequence ID" value="AQP54340.1"/>
    <property type="molecule type" value="Genomic_DNA"/>
</dbReference>
<dbReference type="OrthoDB" id="9773828at2"/>